<feature type="transmembrane region" description="Helical" evidence="9">
    <location>
        <begin position="9"/>
        <end position="27"/>
    </location>
</feature>
<dbReference type="Proteomes" id="UP000538666">
    <property type="component" value="Unassembled WGS sequence"/>
</dbReference>
<dbReference type="EMBL" id="JACHEK010000001">
    <property type="protein sequence ID" value="MBB6142241.1"/>
    <property type="molecule type" value="Genomic_DNA"/>
</dbReference>
<dbReference type="OrthoDB" id="109915at2"/>
<dbReference type="InterPro" id="IPR050297">
    <property type="entry name" value="LipidA_mod_glycosyltrf_83"/>
</dbReference>
<dbReference type="AlphaFoldDB" id="A0A841JTF7"/>
<feature type="domain" description="Glycosyltransferase RgtA/B/C/D-like" evidence="10">
    <location>
        <begin position="69"/>
        <end position="226"/>
    </location>
</feature>
<evidence type="ECO:0000256" key="3">
    <source>
        <dbReference type="ARBA" id="ARBA00022676"/>
    </source>
</evidence>
<evidence type="ECO:0000259" key="10">
    <source>
        <dbReference type="Pfam" id="PF13231"/>
    </source>
</evidence>
<evidence type="ECO:0000256" key="2">
    <source>
        <dbReference type="ARBA" id="ARBA00022475"/>
    </source>
</evidence>
<keyword evidence="6 9" id="KW-1133">Transmembrane helix</keyword>
<name>A0A841JTF7_9BACT</name>
<evidence type="ECO:0000256" key="4">
    <source>
        <dbReference type="ARBA" id="ARBA00022679"/>
    </source>
</evidence>
<keyword evidence="12" id="KW-1185">Reference proteome</keyword>
<keyword evidence="7 9" id="KW-0472">Membrane</keyword>
<gene>
    <name evidence="11" type="ORF">HNQ77_000179</name>
</gene>
<evidence type="ECO:0000313" key="12">
    <source>
        <dbReference type="Proteomes" id="UP000538666"/>
    </source>
</evidence>
<sequence>MPPALPRHWWIGLIALAGGAALRLWFIHAYPEVQGDPLIYGSIAKNWMLHGIYGTTTSGALLPTLIRLPGYPLFLVLCFKFFGIEHYHAVMYAQTAIDLGTCLLIAAIAGRLWNEKAGWWALWLATLCPFTANYAATPLTETLELFTIALGVYGLLRFLGAPQWRWALLQAFAWSYAALLRPDGALLAVALCPAMVWYGRKRWGAVRMLRFAAIAGLLSILPFVPWTIRNWRTFHVIQPLAPRYATDPGEDTLPGFNRWTKTVCVDLTCTWEVYWNANSDLIKLETLPSRAFDTPAQYAQTRQLLEDYNRTTTLSPELDDRFGQLAAERVHADPLRYYIELPLARVADMWLRPRTELLWIELRWWEYSHHYSETEFAAAYAGLNLLYLLLALWGLRRWPRLSGAIVVFILLRCTLLATIEAPEPRYTLECFPMLIALAGVGLAPRRKTAPSGGRSASRELPSE</sequence>
<dbReference type="Pfam" id="PF13231">
    <property type="entry name" value="PMT_2"/>
    <property type="match status" value="1"/>
</dbReference>
<evidence type="ECO:0000256" key="6">
    <source>
        <dbReference type="ARBA" id="ARBA00022989"/>
    </source>
</evidence>
<feature type="transmembrane region" description="Helical" evidence="9">
    <location>
        <begin position="89"/>
        <end position="113"/>
    </location>
</feature>
<evidence type="ECO:0000256" key="7">
    <source>
        <dbReference type="ARBA" id="ARBA00023136"/>
    </source>
</evidence>
<dbReference type="InterPro" id="IPR038731">
    <property type="entry name" value="RgtA/B/C-like"/>
</dbReference>
<feature type="transmembrane region" description="Helical" evidence="9">
    <location>
        <begin position="209"/>
        <end position="228"/>
    </location>
</feature>
<comment type="caution">
    <text evidence="11">The sequence shown here is derived from an EMBL/GenBank/DDBJ whole genome shotgun (WGS) entry which is preliminary data.</text>
</comment>
<keyword evidence="2" id="KW-1003">Cell membrane</keyword>
<feature type="transmembrane region" description="Helical" evidence="9">
    <location>
        <begin position="173"/>
        <end position="197"/>
    </location>
</feature>
<evidence type="ECO:0000256" key="5">
    <source>
        <dbReference type="ARBA" id="ARBA00022692"/>
    </source>
</evidence>
<proteinExistence type="predicted"/>
<keyword evidence="5 9" id="KW-0812">Transmembrane</keyword>
<accession>A0A841JTF7</accession>
<dbReference type="PANTHER" id="PTHR33908:SF11">
    <property type="entry name" value="MEMBRANE PROTEIN"/>
    <property type="match status" value="1"/>
</dbReference>
<comment type="subcellular location">
    <subcellularLocation>
        <location evidence="1">Cell membrane</location>
        <topology evidence="1">Multi-pass membrane protein</topology>
    </subcellularLocation>
</comment>
<evidence type="ECO:0000256" key="1">
    <source>
        <dbReference type="ARBA" id="ARBA00004651"/>
    </source>
</evidence>
<feature type="region of interest" description="Disordered" evidence="8">
    <location>
        <begin position="444"/>
        <end position="463"/>
    </location>
</feature>
<evidence type="ECO:0000256" key="8">
    <source>
        <dbReference type="SAM" id="MobiDB-lite"/>
    </source>
</evidence>
<keyword evidence="4 11" id="KW-0808">Transferase</keyword>
<dbReference type="GO" id="GO:0009103">
    <property type="term" value="P:lipopolysaccharide biosynthetic process"/>
    <property type="evidence" value="ECO:0007669"/>
    <property type="project" value="UniProtKB-ARBA"/>
</dbReference>
<evidence type="ECO:0000313" key="11">
    <source>
        <dbReference type="EMBL" id="MBB6142241.1"/>
    </source>
</evidence>
<dbReference type="PANTHER" id="PTHR33908">
    <property type="entry name" value="MANNOSYLTRANSFERASE YKCB-RELATED"/>
    <property type="match status" value="1"/>
</dbReference>
<reference evidence="11 12" key="1">
    <citation type="submission" date="2020-08" db="EMBL/GenBank/DDBJ databases">
        <title>Genomic Encyclopedia of Type Strains, Phase IV (KMG-IV): sequencing the most valuable type-strain genomes for metagenomic binning, comparative biology and taxonomic classification.</title>
        <authorList>
            <person name="Goeker M."/>
        </authorList>
    </citation>
    <scope>NUCLEOTIDE SEQUENCE [LARGE SCALE GENOMIC DNA]</scope>
    <source>
        <strain evidence="11 12">DSM 103733</strain>
    </source>
</reference>
<feature type="transmembrane region" description="Helical" evidence="9">
    <location>
        <begin position="47"/>
        <end position="68"/>
    </location>
</feature>
<evidence type="ECO:0000256" key="9">
    <source>
        <dbReference type="SAM" id="Phobius"/>
    </source>
</evidence>
<protein>
    <submittedName>
        <fullName evidence="11">4-amino-4-deoxy-L-arabinose transferase-like glycosyltransferase</fullName>
    </submittedName>
</protein>
<dbReference type="GO" id="GO:0016763">
    <property type="term" value="F:pentosyltransferase activity"/>
    <property type="evidence" value="ECO:0007669"/>
    <property type="project" value="TreeGrafter"/>
</dbReference>
<organism evidence="11 12">
    <name type="scientific">Silvibacterium bohemicum</name>
    <dbReference type="NCBI Taxonomy" id="1577686"/>
    <lineage>
        <taxon>Bacteria</taxon>
        <taxon>Pseudomonadati</taxon>
        <taxon>Acidobacteriota</taxon>
        <taxon>Terriglobia</taxon>
        <taxon>Terriglobales</taxon>
        <taxon>Acidobacteriaceae</taxon>
        <taxon>Silvibacterium</taxon>
    </lineage>
</organism>
<feature type="transmembrane region" description="Helical" evidence="9">
    <location>
        <begin position="119"/>
        <end position="136"/>
    </location>
</feature>
<dbReference type="GO" id="GO:0005886">
    <property type="term" value="C:plasma membrane"/>
    <property type="evidence" value="ECO:0007669"/>
    <property type="project" value="UniProtKB-SubCell"/>
</dbReference>
<keyword evidence="3" id="KW-0328">Glycosyltransferase</keyword>
<dbReference type="RefSeq" id="WP_082125143.1">
    <property type="nucleotide sequence ID" value="NZ_JACHEK010000001.1"/>
</dbReference>